<keyword evidence="3 6" id="KW-0547">Nucleotide-binding</keyword>
<evidence type="ECO:0000256" key="2">
    <source>
        <dbReference type="ARBA" id="ARBA00022694"/>
    </source>
</evidence>
<dbReference type="PANTHER" id="PTHR43033">
    <property type="entry name" value="TRNA(ILE)-LYSIDINE SYNTHASE-RELATED"/>
    <property type="match status" value="1"/>
</dbReference>
<evidence type="ECO:0000256" key="4">
    <source>
        <dbReference type="ARBA" id="ARBA00022840"/>
    </source>
</evidence>
<dbReference type="InterPro" id="IPR011063">
    <property type="entry name" value="TilS/TtcA_N"/>
</dbReference>
<dbReference type="InterPro" id="IPR014729">
    <property type="entry name" value="Rossmann-like_a/b/a_fold"/>
</dbReference>
<comment type="domain">
    <text evidence="6">The N-terminal region contains the highly conserved SGGXDS motif, predicted to be a P-loop motif involved in ATP binding.</text>
</comment>
<feature type="domain" description="tRNA(Ile)-lysidine/2-thiocytidine synthase N-terminal" evidence="7">
    <location>
        <begin position="24"/>
        <end position="198"/>
    </location>
</feature>
<keyword evidence="1 6" id="KW-0436">Ligase</keyword>
<dbReference type="SUPFAM" id="SSF52402">
    <property type="entry name" value="Adenine nucleotide alpha hydrolases-like"/>
    <property type="match status" value="1"/>
</dbReference>
<organism evidence="8 9">
    <name type="scientific">Nereida ignava</name>
    <dbReference type="NCBI Taxonomy" id="282199"/>
    <lineage>
        <taxon>Bacteria</taxon>
        <taxon>Pseudomonadati</taxon>
        <taxon>Pseudomonadota</taxon>
        <taxon>Alphaproteobacteria</taxon>
        <taxon>Rhodobacterales</taxon>
        <taxon>Roseobacteraceae</taxon>
        <taxon>Nereida</taxon>
    </lineage>
</organism>
<dbReference type="CDD" id="cd01992">
    <property type="entry name" value="TilS_N"/>
    <property type="match status" value="1"/>
</dbReference>
<name>A0A0U1NNC2_9RHOB</name>
<dbReference type="Gene3D" id="3.40.50.620">
    <property type="entry name" value="HUPs"/>
    <property type="match status" value="1"/>
</dbReference>
<sequence>MVSTAVLIDKLDQLYGWEPPALIGVAVSGGSDSLALLHLLNDWGRAKIVAATVDHGLRKEAAEEAAYVGRICAALNIPHDTLRWTAWNGSGNVQDEARRARYGLLARWGKKRGVDFVTLGHTRDDVAETFLMRLARKSGVDGLAAMAARADKNGMRFDRPLLDVSRADLRHYLHETGVAWVDDPSNDNDAFDRVKARQLLEHLGEMGITSDVLGSVAAKLRAERSALGQAVYELADRITHEEAGDVIIDAKRFSIAHPELQRRLLNGALQWVASADYTPRHDALMEVAQAIDMRQTKTLHGCLITAGAADIRIGREFNAVWDATAQPSALWDGRWQLAGPAELGDEVRALGEEGLGQLPDWRAAGLPRRSLMASPSVWRADRLIAAPLASFNAAWSAKCATSYISSLLTH</sequence>
<evidence type="ECO:0000256" key="5">
    <source>
        <dbReference type="ARBA" id="ARBA00048539"/>
    </source>
</evidence>
<dbReference type="Proteomes" id="UP000048949">
    <property type="component" value="Unassembled WGS sequence"/>
</dbReference>
<dbReference type="STRING" id="282199.GCA_001049735_02282"/>
<keyword evidence="9" id="KW-1185">Reference proteome</keyword>
<dbReference type="GO" id="GO:0005737">
    <property type="term" value="C:cytoplasm"/>
    <property type="evidence" value="ECO:0007669"/>
    <property type="project" value="UniProtKB-SubCell"/>
</dbReference>
<evidence type="ECO:0000256" key="1">
    <source>
        <dbReference type="ARBA" id="ARBA00022598"/>
    </source>
</evidence>
<evidence type="ECO:0000256" key="6">
    <source>
        <dbReference type="HAMAP-Rule" id="MF_01161"/>
    </source>
</evidence>
<dbReference type="PANTHER" id="PTHR43033:SF1">
    <property type="entry name" value="TRNA(ILE)-LYSIDINE SYNTHASE-RELATED"/>
    <property type="match status" value="1"/>
</dbReference>
<keyword evidence="2 6" id="KW-0819">tRNA processing</keyword>
<dbReference type="NCBIfam" id="TIGR02432">
    <property type="entry name" value="lysidine_TilS_N"/>
    <property type="match status" value="1"/>
</dbReference>
<dbReference type="EC" id="6.3.4.19" evidence="6"/>
<dbReference type="Pfam" id="PF01171">
    <property type="entry name" value="ATP_bind_3"/>
    <property type="match status" value="1"/>
</dbReference>
<keyword evidence="4 6" id="KW-0067">ATP-binding</keyword>
<dbReference type="EMBL" id="CVQV01000013">
    <property type="protein sequence ID" value="CRK76226.1"/>
    <property type="molecule type" value="Genomic_DNA"/>
</dbReference>
<reference evidence="8 9" key="1">
    <citation type="submission" date="2015-04" db="EMBL/GenBank/DDBJ databases">
        <authorList>
            <person name="Syromyatnikov M.Y."/>
            <person name="Popov V.N."/>
        </authorList>
    </citation>
    <scope>NUCLEOTIDE SEQUENCE [LARGE SCALE GENOMIC DNA]</scope>
    <source>
        <strain evidence="8 9">CECT 5292</strain>
    </source>
</reference>
<dbReference type="GO" id="GO:0006400">
    <property type="term" value="P:tRNA modification"/>
    <property type="evidence" value="ECO:0007669"/>
    <property type="project" value="UniProtKB-UniRule"/>
</dbReference>
<evidence type="ECO:0000313" key="8">
    <source>
        <dbReference type="EMBL" id="CRK76226.1"/>
    </source>
</evidence>
<evidence type="ECO:0000256" key="3">
    <source>
        <dbReference type="ARBA" id="ARBA00022741"/>
    </source>
</evidence>
<dbReference type="GO" id="GO:0032267">
    <property type="term" value="F:tRNA(Ile)-lysidine synthase activity"/>
    <property type="evidence" value="ECO:0007669"/>
    <property type="project" value="UniProtKB-EC"/>
</dbReference>
<protein>
    <recommendedName>
        <fullName evidence="6">tRNA(Ile)-lysidine synthase</fullName>
        <ecNumber evidence="6">6.3.4.19</ecNumber>
    </recommendedName>
    <alternativeName>
        <fullName evidence="6">tRNA(Ile)-2-lysyl-cytidine synthase</fullName>
    </alternativeName>
    <alternativeName>
        <fullName evidence="6">tRNA(Ile)-lysidine synthetase</fullName>
    </alternativeName>
</protein>
<dbReference type="GO" id="GO:0005524">
    <property type="term" value="F:ATP binding"/>
    <property type="evidence" value="ECO:0007669"/>
    <property type="project" value="UniProtKB-UniRule"/>
</dbReference>
<dbReference type="InterPro" id="IPR012795">
    <property type="entry name" value="tRNA_Ile_lys_synt_N"/>
</dbReference>
<dbReference type="HAMAP" id="MF_01161">
    <property type="entry name" value="tRNA_Ile_lys_synt"/>
    <property type="match status" value="1"/>
</dbReference>
<keyword evidence="6" id="KW-0963">Cytoplasm</keyword>
<evidence type="ECO:0000259" key="7">
    <source>
        <dbReference type="Pfam" id="PF01171"/>
    </source>
</evidence>
<comment type="function">
    <text evidence="6">Ligates lysine onto the cytidine present at position 34 of the AUA codon-specific tRNA(Ile) that contains the anticodon CAU, in an ATP-dependent manner. Cytidine is converted to lysidine, thus changing the amino acid specificity of the tRNA from methionine to isoleucine.</text>
</comment>
<proteinExistence type="inferred from homology"/>
<evidence type="ECO:0000313" key="9">
    <source>
        <dbReference type="Proteomes" id="UP000048949"/>
    </source>
</evidence>
<dbReference type="InterPro" id="IPR012094">
    <property type="entry name" value="tRNA_Ile_lys_synt"/>
</dbReference>
<comment type="similarity">
    <text evidence="6">Belongs to the tRNA(Ile)-lysidine synthase family.</text>
</comment>
<dbReference type="AlphaFoldDB" id="A0A0U1NNC2"/>
<gene>
    <name evidence="6 8" type="primary">tilS</name>
    <name evidence="8" type="ORF">NIG5292_02283</name>
</gene>
<accession>A0A0U1NNC2</accession>
<feature type="binding site" evidence="6">
    <location>
        <begin position="28"/>
        <end position="33"/>
    </location>
    <ligand>
        <name>ATP</name>
        <dbReference type="ChEBI" id="CHEBI:30616"/>
    </ligand>
</feature>
<comment type="subcellular location">
    <subcellularLocation>
        <location evidence="6">Cytoplasm</location>
    </subcellularLocation>
</comment>
<comment type="catalytic activity">
    <reaction evidence="5 6">
        <text>cytidine(34) in tRNA(Ile2) + L-lysine + ATP = lysidine(34) in tRNA(Ile2) + AMP + diphosphate + H(+)</text>
        <dbReference type="Rhea" id="RHEA:43744"/>
        <dbReference type="Rhea" id="RHEA-COMP:10625"/>
        <dbReference type="Rhea" id="RHEA-COMP:10670"/>
        <dbReference type="ChEBI" id="CHEBI:15378"/>
        <dbReference type="ChEBI" id="CHEBI:30616"/>
        <dbReference type="ChEBI" id="CHEBI:32551"/>
        <dbReference type="ChEBI" id="CHEBI:33019"/>
        <dbReference type="ChEBI" id="CHEBI:82748"/>
        <dbReference type="ChEBI" id="CHEBI:83665"/>
        <dbReference type="ChEBI" id="CHEBI:456215"/>
        <dbReference type="EC" id="6.3.4.19"/>
    </reaction>
</comment>